<dbReference type="Gene3D" id="1.10.10.10">
    <property type="entry name" value="Winged helix-like DNA-binding domain superfamily/Winged helix DNA-binding domain"/>
    <property type="match status" value="1"/>
</dbReference>
<keyword evidence="6" id="KW-1185">Reference proteome</keyword>
<dbReference type="CDD" id="cd00090">
    <property type="entry name" value="HTH_ARSR"/>
    <property type="match status" value="1"/>
</dbReference>
<accession>A0ABV3DHC7</accession>
<keyword evidence="1" id="KW-0805">Transcription regulation</keyword>
<evidence type="ECO:0000313" key="5">
    <source>
        <dbReference type="EMBL" id="MEU8135150.1"/>
    </source>
</evidence>
<evidence type="ECO:0000256" key="3">
    <source>
        <dbReference type="ARBA" id="ARBA00023163"/>
    </source>
</evidence>
<dbReference type="InterPro" id="IPR036390">
    <property type="entry name" value="WH_DNA-bd_sf"/>
</dbReference>
<evidence type="ECO:0000259" key="4">
    <source>
        <dbReference type="PROSITE" id="PS50987"/>
    </source>
</evidence>
<reference evidence="5 6" key="1">
    <citation type="submission" date="2024-06" db="EMBL/GenBank/DDBJ databases">
        <title>The Natural Products Discovery Center: Release of the First 8490 Sequenced Strains for Exploring Actinobacteria Biosynthetic Diversity.</title>
        <authorList>
            <person name="Kalkreuter E."/>
            <person name="Kautsar S.A."/>
            <person name="Yang D."/>
            <person name="Bader C.D."/>
            <person name="Teijaro C.N."/>
            <person name="Fluegel L."/>
            <person name="Davis C.M."/>
            <person name="Simpson J.R."/>
            <person name="Lauterbach L."/>
            <person name="Steele A.D."/>
            <person name="Gui C."/>
            <person name="Meng S."/>
            <person name="Li G."/>
            <person name="Viehrig K."/>
            <person name="Ye F."/>
            <person name="Su P."/>
            <person name="Kiefer A.F."/>
            <person name="Nichols A."/>
            <person name="Cepeda A.J."/>
            <person name="Yan W."/>
            <person name="Fan B."/>
            <person name="Jiang Y."/>
            <person name="Adhikari A."/>
            <person name="Zheng C.-J."/>
            <person name="Schuster L."/>
            <person name="Cowan T.M."/>
            <person name="Smanski M.J."/>
            <person name="Chevrette M.G."/>
            <person name="De Carvalho L.P.S."/>
            <person name="Shen B."/>
        </authorList>
    </citation>
    <scope>NUCLEOTIDE SEQUENCE [LARGE SCALE GENOMIC DNA]</scope>
    <source>
        <strain evidence="5 6">NPDC048946</strain>
    </source>
</reference>
<proteinExistence type="predicted"/>
<keyword evidence="3" id="KW-0804">Transcription</keyword>
<dbReference type="InterPro" id="IPR051081">
    <property type="entry name" value="HTH_MetalResp_TranReg"/>
</dbReference>
<evidence type="ECO:0000313" key="6">
    <source>
        <dbReference type="Proteomes" id="UP001551482"/>
    </source>
</evidence>
<dbReference type="PRINTS" id="PR00778">
    <property type="entry name" value="HTHARSR"/>
</dbReference>
<evidence type="ECO:0000256" key="1">
    <source>
        <dbReference type="ARBA" id="ARBA00023015"/>
    </source>
</evidence>
<dbReference type="InterPro" id="IPR011991">
    <property type="entry name" value="ArsR-like_HTH"/>
</dbReference>
<dbReference type="InterPro" id="IPR001845">
    <property type="entry name" value="HTH_ArsR_DNA-bd_dom"/>
</dbReference>
<name>A0ABV3DHC7_9ACTN</name>
<dbReference type="EMBL" id="JBEZFP010000037">
    <property type="protein sequence ID" value="MEU8135150.1"/>
    <property type="molecule type" value="Genomic_DNA"/>
</dbReference>
<dbReference type="PANTHER" id="PTHR33154">
    <property type="entry name" value="TRANSCRIPTIONAL REGULATOR, ARSR FAMILY"/>
    <property type="match status" value="1"/>
</dbReference>
<protein>
    <submittedName>
        <fullName evidence="5">Metalloregulator ArsR/SmtB family transcription factor</fullName>
    </submittedName>
</protein>
<dbReference type="RefSeq" id="WP_358354546.1">
    <property type="nucleotide sequence ID" value="NZ_JBEZFP010000037.1"/>
</dbReference>
<dbReference type="Proteomes" id="UP001551482">
    <property type="component" value="Unassembled WGS sequence"/>
</dbReference>
<feature type="domain" description="HTH arsR-type" evidence="4">
    <location>
        <begin position="1"/>
        <end position="108"/>
    </location>
</feature>
<gene>
    <name evidence="5" type="ORF">AB0C36_16730</name>
</gene>
<comment type="caution">
    <text evidence="5">The sequence shown here is derived from an EMBL/GenBank/DDBJ whole genome shotgun (WGS) entry which is preliminary data.</text>
</comment>
<organism evidence="5 6">
    <name type="scientific">Streptodolium elevatio</name>
    <dbReference type="NCBI Taxonomy" id="3157996"/>
    <lineage>
        <taxon>Bacteria</taxon>
        <taxon>Bacillati</taxon>
        <taxon>Actinomycetota</taxon>
        <taxon>Actinomycetes</taxon>
        <taxon>Kitasatosporales</taxon>
        <taxon>Streptomycetaceae</taxon>
        <taxon>Streptodolium</taxon>
    </lineage>
</organism>
<dbReference type="PANTHER" id="PTHR33154:SF33">
    <property type="entry name" value="TRANSCRIPTIONAL REPRESSOR SDPR"/>
    <property type="match status" value="1"/>
</dbReference>
<dbReference type="InterPro" id="IPR036388">
    <property type="entry name" value="WH-like_DNA-bd_sf"/>
</dbReference>
<evidence type="ECO:0000256" key="2">
    <source>
        <dbReference type="ARBA" id="ARBA00023125"/>
    </source>
</evidence>
<dbReference type="NCBIfam" id="NF033788">
    <property type="entry name" value="HTH_metalloreg"/>
    <property type="match status" value="1"/>
</dbReference>
<dbReference type="SUPFAM" id="SSF46785">
    <property type="entry name" value="Winged helix' DNA-binding domain"/>
    <property type="match status" value="1"/>
</dbReference>
<dbReference type="PROSITE" id="PS50987">
    <property type="entry name" value="HTH_ARSR_2"/>
    <property type="match status" value="1"/>
</dbReference>
<keyword evidence="2" id="KW-0238">DNA-binding</keyword>
<dbReference type="Pfam" id="PF12840">
    <property type="entry name" value="HTH_20"/>
    <property type="match status" value="1"/>
</dbReference>
<sequence length="185" mass="19780">MTTTDPVLRALAHPTRLRMMSLMWATPLSAAELARELDVSQALASHHLRTLDAAGLVELTETRSRRGGIERRYQAARGTPLSDSGTDTAAEGGTALLAETLAQNLRARAARRAPTGPGVTSDVEVWLSPEDWEMLREELAAIVLRLHEAGKAPHSAGAIPIGGTVMAFPLRDAEAKPNETFPNGS</sequence>
<dbReference type="SMART" id="SM00418">
    <property type="entry name" value="HTH_ARSR"/>
    <property type="match status" value="1"/>
</dbReference>